<dbReference type="InterPro" id="IPR023370">
    <property type="entry name" value="TrmO-like_N"/>
</dbReference>
<dbReference type="InterPro" id="IPR036413">
    <property type="entry name" value="YaeB-like_sf"/>
</dbReference>
<dbReference type="InterPro" id="IPR036414">
    <property type="entry name" value="YaeB_N_sf"/>
</dbReference>
<evidence type="ECO:0000313" key="5">
    <source>
        <dbReference type="Proteomes" id="UP001157133"/>
    </source>
</evidence>
<comment type="caution">
    <text evidence="4">The sequence shown here is derived from an EMBL/GenBank/DDBJ whole genome shotgun (WGS) entry which is preliminary data.</text>
</comment>
<dbReference type="NCBIfam" id="TIGR00104">
    <property type="entry name" value="tRNA_TsaA"/>
    <property type="match status" value="1"/>
</dbReference>
<protein>
    <submittedName>
        <fullName evidence="4">tRNA (N6-threonylcarbamoyladenosine(37)-N6)-methyltransferase TrmO</fullName>
    </submittedName>
</protein>
<reference evidence="4 5" key="1">
    <citation type="submission" date="2023-03" db="EMBL/GenBank/DDBJ databases">
        <title>Draft genome sequence of Thalassotalea eurytherma JCM 18482T.</title>
        <authorList>
            <person name="Sawabe T."/>
        </authorList>
    </citation>
    <scope>NUCLEOTIDE SEQUENCE [LARGE SCALE GENOMIC DNA]</scope>
    <source>
        <strain evidence="4 5">JCM 18482</strain>
    </source>
</reference>
<organism evidence="4 5">
    <name type="scientific">Thalassotalea eurytherma</name>
    <dbReference type="NCBI Taxonomy" id="1144278"/>
    <lineage>
        <taxon>Bacteria</taxon>
        <taxon>Pseudomonadati</taxon>
        <taxon>Pseudomonadota</taxon>
        <taxon>Gammaproteobacteria</taxon>
        <taxon>Alteromonadales</taxon>
        <taxon>Colwelliaceae</taxon>
        <taxon>Thalassotalea</taxon>
    </lineage>
</organism>
<dbReference type="CDD" id="cd09281">
    <property type="entry name" value="UPF0066"/>
    <property type="match status" value="1"/>
</dbReference>
<dbReference type="Gene3D" id="2.40.30.70">
    <property type="entry name" value="YaeB-like"/>
    <property type="match status" value="1"/>
</dbReference>
<dbReference type="EMBL" id="BSSU01000006">
    <property type="protein sequence ID" value="GLX81982.1"/>
    <property type="molecule type" value="Genomic_DNA"/>
</dbReference>
<keyword evidence="5" id="KW-1185">Reference proteome</keyword>
<keyword evidence="1" id="KW-0949">S-adenosyl-L-methionine</keyword>
<dbReference type="RefSeq" id="WP_284207326.1">
    <property type="nucleotide sequence ID" value="NZ_BSSU01000006.1"/>
</dbReference>
<dbReference type="Gene3D" id="3.30.2310.10">
    <property type="entry name" value="YaeB-like"/>
    <property type="match status" value="1"/>
</dbReference>
<proteinExistence type="inferred from homology"/>
<gene>
    <name evidence="4" type="primary">yaeB</name>
    <name evidence="4" type="ORF">theurythT_14340</name>
</gene>
<dbReference type="PROSITE" id="PS51668">
    <property type="entry name" value="TSAA_2"/>
    <property type="match status" value="1"/>
</dbReference>
<dbReference type="Proteomes" id="UP001157133">
    <property type="component" value="Unassembled WGS sequence"/>
</dbReference>
<dbReference type="InterPro" id="IPR040372">
    <property type="entry name" value="YaeB-like"/>
</dbReference>
<name>A0ABQ6H325_9GAMM</name>
<dbReference type="Pfam" id="PF01980">
    <property type="entry name" value="TrmO_N"/>
    <property type="match status" value="1"/>
</dbReference>
<dbReference type="SUPFAM" id="SSF118196">
    <property type="entry name" value="YaeB-like"/>
    <property type="match status" value="1"/>
</dbReference>
<feature type="domain" description="TsaA-like" evidence="3">
    <location>
        <begin position="11"/>
        <end position="152"/>
    </location>
</feature>
<evidence type="ECO:0000259" key="3">
    <source>
        <dbReference type="PROSITE" id="PS51668"/>
    </source>
</evidence>
<dbReference type="PANTHER" id="PTHR12818">
    <property type="entry name" value="TRNA (ADENINE(37)-N6)-METHYLTRANSFERASE"/>
    <property type="match status" value="1"/>
</dbReference>
<accession>A0ABQ6H325</accession>
<evidence type="ECO:0000313" key="4">
    <source>
        <dbReference type="EMBL" id="GLX81982.1"/>
    </source>
</evidence>
<evidence type="ECO:0000256" key="1">
    <source>
        <dbReference type="ARBA" id="ARBA00022691"/>
    </source>
</evidence>
<dbReference type="InterPro" id="IPR041369">
    <property type="entry name" value="TrmO_C"/>
</dbReference>
<dbReference type="PANTHER" id="PTHR12818:SF0">
    <property type="entry name" value="TRNA (ADENINE(37)-N6)-METHYLTRANSFERASE"/>
    <property type="match status" value="1"/>
</dbReference>
<evidence type="ECO:0000256" key="2">
    <source>
        <dbReference type="ARBA" id="ARBA00033753"/>
    </source>
</evidence>
<sequence length="244" mass="27580">MTTSQQDKLVIEYIGKAHTPYPEKFAIPRQPGIVTAAQGYIELFDQQHATQMLNGIEQYSHLWVLFGFHATQQQGWKPMVRPPRLGGNKKMGVLATRSTFRPNPIGMSVVKFLKTDNINNKTVIRIQGMDLLDQTPIIDIKPYIPYSDAVTDATSDFAQSVGTAIQVSFNDQAQSQLSLFDNHYPDLSLLIKQVLSQDPRPAYKTNQVDNKLYGMALFDLNIQWQMTNMNHAVVINITKSTHEN</sequence>
<dbReference type="Pfam" id="PF18389">
    <property type="entry name" value="TrmO_C"/>
    <property type="match status" value="1"/>
</dbReference>
<comment type="similarity">
    <text evidence="2">Belongs to the tRNA methyltransferase O family.</text>
</comment>